<dbReference type="Proteomes" id="UP000050482">
    <property type="component" value="Unassembled WGS sequence"/>
</dbReference>
<evidence type="ECO:0000313" key="13">
    <source>
        <dbReference type="Proteomes" id="UP000050482"/>
    </source>
</evidence>
<evidence type="ECO:0000256" key="7">
    <source>
        <dbReference type="HAMAP-Rule" id="MF_01200"/>
    </source>
</evidence>
<comment type="caution">
    <text evidence="12">The sequence shown here is derived from an EMBL/GenBank/DDBJ whole genome shotgun (WGS) entry which is preliminary data.</text>
</comment>
<dbReference type="InterPro" id="IPR001754">
    <property type="entry name" value="OMPdeCOase_dom"/>
</dbReference>
<dbReference type="InterPro" id="IPR011060">
    <property type="entry name" value="RibuloseP-bd_barrel"/>
</dbReference>
<comment type="subunit">
    <text evidence="7">Homodimer.</text>
</comment>
<dbReference type="UniPathway" id="UPA00070">
    <property type="reaction ID" value="UER00120"/>
</dbReference>
<dbReference type="InterPro" id="IPR047596">
    <property type="entry name" value="OMPdecase_bac"/>
</dbReference>
<keyword evidence="4 7" id="KW-0665">Pyrimidine biosynthesis</keyword>
<dbReference type="GO" id="GO:0005829">
    <property type="term" value="C:cytosol"/>
    <property type="evidence" value="ECO:0007669"/>
    <property type="project" value="TreeGrafter"/>
</dbReference>
<feature type="binding site" evidence="7 9">
    <location>
        <position position="129"/>
    </location>
    <ligand>
        <name>substrate</name>
    </ligand>
</feature>
<feature type="active site" description="Proton donor" evidence="7">
    <location>
        <position position="72"/>
    </location>
</feature>
<proteinExistence type="inferred from homology"/>
<dbReference type="HAMAP" id="MF_01200_B">
    <property type="entry name" value="OMPdecase_type1_B"/>
    <property type="match status" value="1"/>
</dbReference>
<evidence type="ECO:0000256" key="4">
    <source>
        <dbReference type="ARBA" id="ARBA00022975"/>
    </source>
</evidence>
<dbReference type="NCBIfam" id="TIGR01740">
    <property type="entry name" value="pyrF"/>
    <property type="match status" value="1"/>
</dbReference>
<evidence type="ECO:0000256" key="2">
    <source>
        <dbReference type="ARBA" id="ARBA00004861"/>
    </source>
</evidence>
<dbReference type="GO" id="GO:0004590">
    <property type="term" value="F:orotidine-5'-phosphate decarboxylase activity"/>
    <property type="evidence" value="ECO:0007669"/>
    <property type="project" value="UniProtKB-UniRule"/>
</dbReference>
<dbReference type="Gene3D" id="3.20.20.70">
    <property type="entry name" value="Aldolase class I"/>
    <property type="match status" value="1"/>
</dbReference>
<dbReference type="PROSITE" id="PS00156">
    <property type="entry name" value="OMPDECASE"/>
    <property type="match status" value="1"/>
</dbReference>
<dbReference type="AlphaFoldDB" id="A0A0P9D7Z0"/>
<feature type="binding site" evidence="7 9">
    <location>
        <position position="189"/>
    </location>
    <ligand>
        <name>substrate</name>
    </ligand>
</feature>
<dbReference type="NCBIfam" id="NF001273">
    <property type="entry name" value="PRK00230.1"/>
    <property type="match status" value="1"/>
</dbReference>
<evidence type="ECO:0000256" key="1">
    <source>
        <dbReference type="ARBA" id="ARBA00002356"/>
    </source>
</evidence>
<feature type="binding site" evidence="7 9">
    <location>
        <position position="198"/>
    </location>
    <ligand>
        <name>substrate</name>
    </ligand>
</feature>
<evidence type="ECO:0000259" key="11">
    <source>
        <dbReference type="SMART" id="SM00934"/>
    </source>
</evidence>
<comment type="pathway">
    <text evidence="2 7 10">Pyrimidine metabolism; UMP biosynthesis via de novo pathway; UMP from orotate: step 2/2.</text>
</comment>
<feature type="active site" description="For OMPdecase activity" evidence="8">
    <location>
        <position position="75"/>
    </location>
</feature>
<name>A0A0P9D7Z0_9BACL</name>
<sequence length="243" mass="26251">MPDLSESVYDDVRARSYVALDVPSMMDARAIVDELGDAVDGYKVGLELFYADGPRVIDMLAVQKKRIFLDIKLHDIPTTVAHALRVVCDWPIEMVNVHSAGGPAMLTAAREAVDKSAHRPLLIGVTVLTSLSENDLSLLQLPDGKQLVVSWAQLCKKMGLDGVVTSALDVEAVNEACGGTFVTVVPGTRPSFAKQNDQSRVLSPGEALRKGAGRLVLGRAVTTADDRRTALRAIWDEMRTALT</sequence>
<organism evidence="12 13">
    <name type="scientific">Alicyclobacillus ferrooxydans</name>
    <dbReference type="NCBI Taxonomy" id="471514"/>
    <lineage>
        <taxon>Bacteria</taxon>
        <taxon>Bacillati</taxon>
        <taxon>Bacillota</taxon>
        <taxon>Bacilli</taxon>
        <taxon>Bacillales</taxon>
        <taxon>Alicyclobacillaceae</taxon>
        <taxon>Alicyclobacillus</taxon>
    </lineage>
</organism>
<keyword evidence="13" id="KW-1185">Reference proteome</keyword>
<evidence type="ECO:0000256" key="6">
    <source>
        <dbReference type="ARBA" id="ARBA00049157"/>
    </source>
</evidence>
<dbReference type="InterPro" id="IPR014732">
    <property type="entry name" value="OMPdecase"/>
</dbReference>
<evidence type="ECO:0000313" key="12">
    <source>
        <dbReference type="EMBL" id="KPV45415.1"/>
    </source>
</evidence>
<dbReference type="EC" id="4.1.1.23" evidence="7"/>
<accession>A0A0P9D7Z0</accession>
<evidence type="ECO:0000256" key="9">
    <source>
        <dbReference type="PIRSR" id="PIRSR614732-2"/>
    </source>
</evidence>
<dbReference type="Pfam" id="PF00215">
    <property type="entry name" value="OMPdecase"/>
    <property type="match status" value="1"/>
</dbReference>
<keyword evidence="3 7" id="KW-0210">Decarboxylase</keyword>
<feature type="domain" description="Orotidine 5'-phosphate decarboxylase" evidence="11">
    <location>
        <begin position="15"/>
        <end position="234"/>
    </location>
</feature>
<feature type="binding site" evidence="7">
    <location>
        <begin position="70"/>
        <end position="79"/>
    </location>
    <ligand>
        <name>substrate</name>
    </ligand>
</feature>
<dbReference type="SMART" id="SM00934">
    <property type="entry name" value="OMPdecase"/>
    <property type="match status" value="1"/>
</dbReference>
<dbReference type="OrthoDB" id="9806203at2"/>
<comment type="catalytic activity">
    <reaction evidence="6 7 10">
        <text>orotidine 5'-phosphate + H(+) = UMP + CO2</text>
        <dbReference type="Rhea" id="RHEA:11596"/>
        <dbReference type="ChEBI" id="CHEBI:15378"/>
        <dbReference type="ChEBI" id="CHEBI:16526"/>
        <dbReference type="ChEBI" id="CHEBI:57538"/>
        <dbReference type="ChEBI" id="CHEBI:57865"/>
        <dbReference type="EC" id="4.1.1.23"/>
    </reaction>
</comment>
<protein>
    <recommendedName>
        <fullName evidence="7">Orotidine 5'-phosphate decarboxylase</fullName>
        <ecNumber evidence="7">4.1.1.23</ecNumber>
    </recommendedName>
    <alternativeName>
        <fullName evidence="7">OMP decarboxylase</fullName>
        <shortName evidence="7">OMPDCase</shortName>
        <shortName evidence="7">OMPdecase</shortName>
    </alternativeName>
</protein>
<dbReference type="PANTHER" id="PTHR32119:SF2">
    <property type="entry name" value="OROTIDINE 5'-PHOSPHATE DECARBOXYLASE"/>
    <property type="match status" value="1"/>
</dbReference>
<evidence type="ECO:0000256" key="3">
    <source>
        <dbReference type="ARBA" id="ARBA00022793"/>
    </source>
</evidence>
<dbReference type="STRING" id="471514.AN477_03000"/>
<comment type="similarity">
    <text evidence="7">Belongs to the OMP decarboxylase family. Type 1 subfamily.</text>
</comment>
<keyword evidence="5 7" id="KW-0456">Lyase</keyword>
<gene>
    <name evidence="7" type="primary">pyrF</name>
    <name evidence="12" type="ORF">AN477_03000</name>
</gene>
<feature type="binding site" evidence="7 9">
    <location>
        <position position="43"/>
    </location>
    <ligand>
        <name>substrate</name>
    </ligand>
</feature>
<feature type="active site" description="For OMPdecase activity" evidence="8">
    <location>
        <position position="72"/>
    </location>
</feature>
<feature type="binding site" evidence="7 9">
    <location>
        <position position="218"/>
    </location>
    <ligand>
        <name>substrate</name>
    </ligand>
</feature>
<feature type="active site" description="For OMPdecase activity" evidence="8">
    <location>
        <position position="70"/>
    </location>
</feature>
<evidence type="ECO:0000256" key="5">
    <source>
        <dbReference type="ARBA" id="ARBA00023239"/>
    </source>
</evidence>
<dbReference type="GO" id="GO:0044205">
    <property type="term" value="P:'de novo' UMP biosynthetic process"/>
    <property type="evidence" value="ECO:0007669"/>
    <property type="project" value="UniProtKB-UniRule"/>
</dbReference>
<feature type="binding site" evidence="7 9">
    <location>
        <position position="219"/>
    </location>
    <ligand>
        <name>substrate</name>
    </ligand>
</feature>
<dbReference type="PATRIC" id="fig|471514.4.peg.2935"/>
<dbReference type="SUPFAM" id="SSF51366">
    <property type="entry name" value="Ribulose-phoshate binding barrel"/>
    <property type="match status" value="1"/>
</dbReference>
<feature type="binding site" evidence="7 9">
    <location>
        <position position="21"/>
    </location>
    <ligand>
        <name>substrate</name>
    </ligand>
</feature>
<dbReference type="EMBL" id="LJCO01000011">
    <property type="protein sequence ID" value="KPV45415.1"/>
    <property type="molecule type" value="Genomic_DNA"/>
</dbReference>
<evidence type="ECO:0000256" key="10">
    <source>
        <dbReference type="RuleBase" id="RU000512"/>
    </source>
</evidence>
<comment type="function">
    <text evidence="1 7">Catalyzes the decarboxylation of orotidine 5'-monophosphate (OMP) to uridine 5'-monophosphate (UMP).</text>
</comment>
<dbReference type="PANTHER" id="PTHR32119">
    <property type="entry name" value="OROTIDINE 5'-PHOSPHATE DECARBOXYLASE"/>
    <property type="match status" value="1"/>
</dbReference>
<reference evidence="12 13" key="1">
    <citation type="submission" date="2015-09" db="EMBL/GenBank/DDBJ databases">
        <title>Draft genome sequence of Alicyclobacillus ferrooxydans DSM 22381.</title>
        <authorList>
            <person name="Hemp J."/>
        </authorList>
    </citation>
    <scope>NUCLEOTIDE SEQUENCE [LARGE SCALE GENOMIC DNA]</scope>
    <source>
        <strain evidence="12 13">TC-34</strain>
    </source>
</reference>
<evidence type="ECO:0000256" key="8">
    <source>
        <dbReference type="PIRSR" id="PIRSR614732-1"/>
    </source>
</evidence>
<dbReference type="CDD" id="cd04725">
    <property type="entry name" value="OMP_decarboxylase_like"/>
    <property type="match status" value="1"/>
</dbReference>
<dbReference type="InterPro" id="IPR018089">
    <property type="entry name" value="OMPdecase_AS"/>
</dbReference>
<dbReference type="InterPro" id="IPR013785">
    <property type="entry name" value="Aldolase_TIM"/>
</dbReference>
<dbReference type="GO" id="GO:0006207">
    <property type="term" value="P:'de novo' pyrimidine nucleobase biosynthetic process"/>
    <property type="evidence" value="ECO:0007669"/>
    <property type="project" value="InterPro"/>
</dbReference>